<evidence type="ECO:0000259" key="12">
    <source>
        <dbReference type="Pfam" id="PF07715"/>
    </source>
</evidence>
<feature type="domain" description="TonB-dependent receptor plug" evidence="12">
    <location>
        <begin position="214"/>
        <end position="340"/>
    </location>
</feature>
<feature type="chain" id="PRO_5042560509" evidence="10">
    <location>
        <begin position="18"/>
        <end position="1075"/>
    </location>
</feature>
<evidence type="ECO:0000259" key="11">
    <source>
        <dbReference type="Pfam" id="PF00593"/>
    </source>
</evidence>
<dbReference type="Gene3D" id="2.40.170.20">
    <property type="entry name" value="TonB-dependent receptor, beta-barrel domain"/>
    <property type="match status" value="1"/>
</dbReference>
<evidence type="ECO:0000256" key="4">
    <source>
        <dbReference type="ARBA" id="ARBA00022692"/>
    </source>
</evidence>
<evidence type="ECO:0000313" key="13">
    <source>
        <dbReference type="EMBL" id="WEK33538.1"/>
    </source>
</evidence>
<dbReference type="EMBL" id="CP119311">
    <property type="protein sequence ID" value="WEK33538.1"/>
    <property type="molecule type" value="Genomic_DNA"/>
</dbReference>
<accession>A0AAJ5WPW4</accession>
<dbReference type="NCBIfam" id="TIGR04057">
    <property type="entry name" value="SusC_RagA_signa"/>
    <property type="match status" value="1"/>
</dbReference>
<dbReference type="InterPro" id="IPR039426">
    <property type="entry name" value="TonB-dep_rcpt-like"/>
</dbReference>
<keyword evidence="5 9" id="KW-0798">TonB box</keyword>
<evidence type="ECO:0000256" key="8">
    <source>
        <dbReference type="PROSITE-ProRule" id="PRU01360"/>
    </source>
</evidence>
<keyword evidence="4 8" id="KW-0812">Transmembrane</keyword>
<dbReference type="InterPro" id="IPR012910">
    <property type="entry name" value="Plug_dom"/>
</dbReference>
<evidence type="ECO:0000256" key="5">
    <source>
        <dbReference type="ARBA" id="ARBA00023077"/>
    </source>
</evidence>
<evidence type="ECO:0000256" key="7">
    <source>
        <dbReference type="ARBA" id="ARBA00023237"/>
    </source>
</evidence>
<dbReference type="InterPro" id="IPR036942">
    <property type="entry name" value="Beta-barrel_TonB_sf"/>
</dbReference>
<evidence type="ECO:0000256" key="9">
    <source>
        <dbReference type="RuleBase" id="RU003357"/>
    </source>
</evidence>
<dbReference type="PROSITE" id="PS52016">
    <property type="entry name" value="TONB_DEPENDENT_REC_3"/>
    <property type="match status" value="1"/>
</dbReference>
<evidence type="ECO:0000256" key="6">
    <source>
        <dbReference type="ARBA" id="ARBA00023136"/>
    </source>
</evidence>
<sequence>MKLLSFFLFVAMLSAHAEGVGQTVTISGKDLTLKQVFAAIEKQTGYVVLSKKALFSETATVAINATNMPLQALLDAVLKDMALQYIIRGKTIFLDRKAPVLAPPATAPVFLTLDPPVAPPVTVRITDEQGQLLSGASVLNRKTKRSGITNAQGICTIEAGTGDVLEVSYVGYERQLVTVRDAALSVVLKLSETEMEEVFINKGYYSQSRITNVGGVSTLTAKDIEKQPVSNILDVMVGRLNGLEVFPSSGVAGTAPAMMVRGRSGFGTIASGNSANPPLVIVDGVPMPPNMLVSNGSAWKGSASNLNNLLGLSPADVESISVLKDGDATAIYGSRGSNGVILITTKRGKGNGVRTNLTASTGFQKMPHFLDMLNNDQYRSMREEALANSNTTPTATNAPDLLVWDKTKTHDWQRELLGGTARMNDVSLSVSGGSGNTRFYVSGSYHDQGSVMPGDSKMMRGAFNASLNYLSNNKKLSLDVQTSYSLSDLNLLSNDLSTAAFYAPNYPVYTATGELDWTGNSTNPYATTRQQYELPTKNYSGTIQVGYELLKGLKLKTRAGFNAVNTRMAWEQPLNSLNPNLSTSTATLILQNSDNGNWIVEPFAEYNRAFGAHHLSVVSGFTFNRQYQKGLSLRGTGFPNDRMVSDIAAATTIDKPTSTDIKYAYAAFYTRVGYDFAQKYLVNLTFRRDGSTRFGPGNKFGNFGAIGLGWVFTGEQWAADALPFLSYGKLRASYGTSGNDNIPDFYYIPYYTTRTAYNGTALLPANLDNPDLKWEMARKFEGGLELGFLNNRISLSAAWFRNRIEDGLLYYLIAPLVPFNYFISNYPSVIQNSGVEIELSSHNLKGAFTWDTRLNLSKTAGKMVEFPNIERSSYSNTYVVGESMTLFKVNHSTGLNEKGEPLIPSTLPADRVVAGNKDPFFGSMVNDFSYKNFSFSFLLQFNRQRGTPTYIPTASPGSLNQNMTTYVLDRWQKAGDEQHTNIPRFGANLTNYNNYISSDLNTVTEYIFRLGNASFAYSLPEKFTRQLRIEKLNVFCNAQNLYVFDKYRKWRFDPATGNSGLPPLRTIVFGINVTL</sequence>
<dbReference type="InterPro" id="IPR023997">
    <property type="entry name" value="TonB-dep_OMP_SusC/RagA_CS"/>
</dbReference>
<evidence type="ECO:0000256" key="3">
    <source>
        <dbReference type="ARBA" id="ARBA00022452"/>
    </source>
</evidence>
<dbReference type="NCBIfam" id="TIGR04056">
    <property type="entry name" value="OMP_RagA_SusC"/>
    <property type="match status" value="1"/>
</dbReference>
<comment type="similarity">
    <text evidence="8 9">Belongs to the TonB-dependent receptor family.</text>
</comment>
<keyword evidence="7 8" id="KW-0998">Cell outer membrane</keyword>
<evidence type="ECO:0000256" key="1">
    <source>
        <dbReference type="ARBA" id="ARBA00004571"/>
    </source>
</evidence>
<gene>
    <name evidence="13" type="ORF">P0Y53_13685</name>
</gene>
<evidence type="ECO:0000256" key="2">
    <source>
        <dbReference type="ARBA" id="ARBA00022448"/>
    </source>
</evidence>
<reference evidence="13" key="1">
    <citation type="submission" date="2023-03" db="EMBL/GenBank/DDBJ databases">
        <title>Andean soil-derived lignocellulolytic bacterial consortium as a source of novel taxa and putative plastic-active enzymes.</title>
        <authorList>
            <person name="Diaz-Garcia L."/>
            <person name="Chuvochina M."/>
            <person name="Feuerriegel G."/>
            <person name="Bunk B."/>
            <person name="Sproer C."/>
            <person name="Streit W.R."/>
            <person name="Rodriguez L.M."/>
            <person name="Overmann J."/>
            <person name="Jimenez D.J."/>
        </authorList>
    </citation>
    <scope>NUCLEOTIDE SEQUENCE</scope>
    <source>
        <strain evidence="13">MAG 7</strain>
    </source>
</reference>
<dbReference type="Pfam" id="PF07715">
    <property type="entry name" value="Plug"/>
    <property type="match status" value="1"/>
</dbReference>
<dbReference type="GO" id="GO:0009279">
    <property type="term" value="C:cell outer membrane"/>
    <property type="evidence" value="ECO:0007669"/>
    <property type="project" value="UniProtKB-SubCell"/>
</dbReference>
<comment type="subcellular location">
    <subcellularLocation>
        <location evidence="1 8">Cell outer membrane</location>
        <topology evidence="1 8">Multi-pass membrane protein</topology>
    </subcellularLocation>
</comment>
<feature type="domain" description="TonB-dependent receptor-like beta-barrel" evidence="11">
    <location>
        <begin position="485"/>
        <end position="1040"/>
    </location>
</feature>
<dbReference type="AlphaFoldDB" id="A0AAJ5WPW4"/>
<dbReference type="InterPro" id="IPR037066">
    <property type="entry name" value="Plug_dom_sf"/>
</dbReference>
<dbReference type="SUPFAM" id="SSF49464">
    <property type="entry name" value="Carboxypeptidase regulatory domain-like"/>
    <property type="match status" value="1"/>
</dbReference>
<dbReference type="Gene3D" id="2.170.130.10">
    <property type="entry name" value="TonB-dependent receptor, plug domain"/>
    <property type="match status" value="1"/>
</dbReference>
<keyword evidence="3 8" id="KW-1134">Transmembrane beta strand</keyword>
<dbReference type="InterPro" id="IPR008969">
    <property type="entry name" value="CarboxyPept-like_regulatory"/>
</dbReference>
<evidence type="ECO:0000256" key="10">
    <source>
        <dbReference type="SAM" id="SignalP"/>
    </source>
</evidence>
<keyword evidence="2 8" id="KW-0813">Transport</keyword>
<protein>
    <submittedName>
        <fullName evidence="13">SusC/RagA family TonB-linked outer membrane protein</fullName>
    </submittedName>
</protein>
<evidence type="ECO:0000313" key="14">
    <source>
        <dbReference type="Proteomes" id="UP001220610"/>
    </source>
</evidence>
<proteinExistence type="inferred from homology"/>
<keyword evidence="10" id="KW-0732">Signal</keyword>
<dbReference type="Pfam" id="PF00593">
    <property type="entry name" value="TonB_dep_Rec_b-barrel"/>
    <property type="match status" value="1"/>
</dbReference>
<name>A0AAJ5WPW4_9BACT</name>
<organism evidence="13 14">
    <name type="scientific">Candidatus Pseudobacter hemicellulosilyticus</name>
    <dbReference type="NCBI Taxonomy" id="3121375"/>
    <lineage>
        <taxon>Bacteria</taxon>
        <taxon>Pseudomonadati</taxon>
        <taxon>Bacteroidota</taxon>
        <taxon>Chitinophagia</taxon>
        <taxon>Chitinophagales</taxon>
        <taxon>Chitinophagaceae</taxon>
        <taxon>Pseudobacter</taxon>
    </lineage>
</organism>
<dbReference type="SUPFAM" id="SSF56935">
    <property type="entry name" value="Porins"/>
    <property type="match status" value="1"/>
</dbReference>
<dbReference type="InterPro" id="IPR023996">
    <property type="entry name" value="TonB-dep_OMP_SusC/RagA"/>
</dbReference>
<feature type="signal peptide" evidence="10">
    <location>
        <begin position="1"/>
        <end position="17"/>
    </location>
</feature>
<dbReference type="Proteomes" id="UP001220610">
    <property type="component" value="Chromosome"/>
</dbReference>
<keyword evidence="6 8" id="KW-0472">Membrane</keyword>
<dbReference type="InterPro" id="IPR000531">
    <property type="entry name" value="Beta-barrel_TonB"/>
</dbReference>